<comment type="caution">
    <text evidence="5">The sequence shown here is derived from an EMBL/GenBank/DDBJ whole genome shotgun (WGS) entry which is preliminary data.</text>
</comment>
<protein>
    <recommendedName>
        <fullName evidence="4">HTH deoR-type domain-containing protein</fullName>
    </recommendedName>
</protein>
<feature type="region of interest" description="Disordered" evidence="3">
    <location>
        <begin position="187"/>
        <end position="222"/>
    </location>
</feature>
<dbReference type="Pfam" id="PF08220">
    <property type="entry name" value="HTH_DeoR"/>
    <property type="match status" value="1"/>
</dbReference>
<dbReference type="InterPro" id="IPR001034">
    <property type="entry name" value="DeoR_HTH"/>
</dbReference>
<dbReference type="Gene3D" id="1.10.10.10">
    <property type="entry name" value="Winged helix-like DNA-binding domain superfamily/Winged helix DNA-binding domain"/>
    <property type="match status" value="1"/>
</dbReference>
<dbReference type="AlphaFoldDB" id="A0A2H0UL58"/>
<evidence type="ECO:0000256" key="3">
    <source>
        <dbReference type="SAM" id="MobiDB-lite"/>
    </source>
</evidence>
<name>A0A2H0UL58_9BACT</name>
<dbReference type="SMART" id="SM00420">
    <property type="entry name" value="HTH_DEOR"/>
    <property type="match status" value="1"/>
</dbReference>
<dbReference type="Proteomes" id="UP000229526">
    <property type="component" value="Unassembled WGS sequence"/>
</dbReference>
<feature type="domain" description="HTH deoR-type" evidence="4">
    <location>
        <begin position="143"/>
        <end position="199"/>
    </location>
</feature>
<dbReference type="InterPro" id="IPR036390">
    <property type="entry name" value="WH_DNA-bd_sf"/>
</dbReference>
<evidence type="ECO:0000313" key="5">
    <source>
        <dbReference type="EMBL" id="PIR87131.1"/>
    </source>
</evidence>
<dbReference type="SUPFAM" id="SSF46785">
    <property type="entry name" value="Winged helix' DNA-binding domain"/>
    <property type="match status" value="1"/>
</dbReference>
<keyword evidence="2" id="KW-0804">Transcription</keyword>
<dbReference type="GO" id="GO:0003700">
    <property type="term" value="F:DNA-binding transcription factor activity"/>
    <property type="evidence" value="ECO:0007669"/>
    <property type="project" value="InterPro"/>
</dbReference>
<gene>
    <name evidence="5" type="ORF">COU11_02805</name>
</gene>
<feature type="region of interest" description="Disordered" evidence="3">
    <location>
        <begin position="105"/>
        <end position="142"/>
    </location>
</feature>
<feature type="compositionally biased region" description="Basic and acidic residues" evidence="3">
    <location>
        <begin position="108"/>
        <end position="119"/>
    </location>
</feature>
<evidence type="ECO:0000256" key="2">
    <source>
        <dbReference type="ARBA" id="ARBA00023163"/>
    </source>
</evidence>
<evidence type="ECO:0000313" key="6">
    <source>
        <dbReference type="Proteomes" id="UP000229526"/>
    </source>
</evidence>
<reference evidence="6" key="1">
    <citation type="submission" date="2017-09" db="EMBL/GenBank/DDBJ databases">
        <title>Depth-based differentiation of microbial function through sediment-hosted aquifers and enrichment of novel symbionts in the deep terrestrial subsurface.</title>
        <authorList>
            <person name="Probst A.J."/>
            <person name="Ladd B."/>
            <person name="Jarett J.K."/>
            <person name="Geller-Mcgrath D.E."/>
            <person name="Sieber C.M.K."/>
            <person name="Emerson J.B."/>
            <person name="Anantharaman K."/>
            <person name="Thomas B.C."/>
            <person name="Malmstrom R."/>
            <person name="Stieglmeier M."/>
            <person name="Klingl A."/>
            <person name="Woyke T."/>
            <person name="Ryan C.M."/>
            <person name="Banfield J.F."/>
        </authorList>
    </citation>
    <scope>NUCLEOTIDE SEQUENCE [LARGE SCALE GENOMIC DNA]</scope>
</reference>
<evidence type="ECO:0000256" key="1">
    <source>
        <dbReference type="ARBA" id="ARBA00023015"/>
    </source>
</evidence>
<dbReference type="InterPro" id="IPR036388">
    <property type="entry name" value="WH-like_DNA-bd_sf"/>
</dbReference>
<sequence>MENFLFQKTQEISFALLRVSAYIRRFELRKKMETLGYHLLENVSYENYDLALTTVATIRNFIELAKNIYEIEPVNARILNQELNTLAEELQRKAGIEGELDLETMFSGKEEDSSRKGERPPTLTKVSVPMENAQNKGSDPRERQARILEMLGNPETGSLSLRELSRNFPGVTPRTIRNDLRELVERDLITREGSGPASMYTKKSATPADPTTPPAPSDVINL</sequence>
<organism evidence="5 6">
    <name type="scientific">Candidatus Harrisonbacteria bacterium CG10_big_fil_rev_8_21_14_0_10_49_15</name>
    <dbReference type="NCBI Taxonomy" id="1974587"/>
    <lineage>
        <taxon>Bacteria</taxon>
        <taxon>Candidatus Harrisoniibacteriota</taxon>
    </lineage>
</organism>
<dbReference type="EMBL" id="PFBD01000020">
    <property type="protein sequence ID" value="PIR87131.1"/>
    <property type="molecule type" value="Genomic_DNA"/>
</dbReference>
<proteinExistence type="predicted"/>
<keyword evidence="1" id="KW-0805">Transcription regulation</keyword>
<accession>A0A2H0UL58</accession>
<evidence type="ECO:0000259" key="4">
    <source>
        <dbReference type="SMART" id="SM00420"/>
    </source>
</evidence>